<comment type="subcellular location">
    <subcellularLocation>
        <location evidence="1">Mitochondrion</location>
    </subcellularLocation>
</comment>
<dbReference type="Gene3D" id="3.40.50.300">
    <property type="entry name" value="P-loop containing nucleotide triphosphate hydrolases"/>
    <property type="match status" value="2"/>
</dbReference>
<name>A0A0C3QGQ7_9AGAM</name>
<dbReference type="STRING" id="1051891.A0A0C3QGQ7"/>
<proteinExistence type="predicted"/>
<sequence>MTDPDNITTFSPYYNLASIRRLFDLQDAPALYPKTRRMKRKVILHVGPTNSGKTYNALVALANAHSGVYAGPLRLLAHEIFDRLNKGLIVLPQVPGEPAQSSVRVCNLVTGEEQRIVDPEAPFASMTVEMLNPNTPYDVAVLDEVQMIADPDRGAAWTKAILGLRVKELHLCGEERAVGLVKSLLEDSGDELVVRRYERLTPLTVSSKSLQSLRNVKPGDCVVAFSRQDLFTLKYAIEKKTGLRCAMAYGGLPPEIRAEQAQLFNDPDSGYDVMVASDAVGMGLNLKIRRIIFSTLTKWDGRRDTPLSVSATKQIGGRAGRFGLHEEDSTGLVTTLREYEMNALRKSMTGTIPPLTYAYLEPSPEAMADLATLLPPVTRFEDVYNLYQSSAMVRAPYRLQSLKYSKTVKRAMEIVNEHYEGMPTWECMNMLRVPFNYSTHTLRDVARNMARAHTQKASVPLKDVFESTPLLKALEYVTEARQKALEAEPDSNAPARRKRILQQLGDEEHTLLRNLETCHKALTGYLWMSYRVPAAFSDRVEAFEMKQQVESGIDFYLALLAEAQAPEVVDNYATRRRAIRATQKTASNGASAEPSRVETTPRKGPHTHVAQSIL</sequence>
<dbReference type="EC" id="3.6.4.13" evidence="2"/>
<dbReference type="InterPro" id="IPR055206">
    <property type="entry name" value="DEXQc_SUV3"/>
</dbReference>
<keyword evidence="7" id="KW-0809">Transit peptide</keyword>
<dbReference type="AlphaFoldDB" id="A0A0C3QGQ7"/>
<dbReference type="GO" id="GO:0000965">
    <property type="term" value="P:mitochondrial RNA 3'-end processing"/>
    <property type="evidence" value="ECO:0007669"/>
    <property type="project" value="TreeGrafter"/>
</dbReference>
<reference evidence="12 13" key="1">
    <citation type="submission" date="2014-04" db="EMBL/GenBank/DDBJ databases">
        <authorList>
            <consortium name="DOE Joint Genome Institute"/>
            <person name="Kuo A."/>
            <person name="Girlanda M."/>
            <person name="Perotto S."/>
            <person name="Kohler A."/>
            <person name="Nagy L.G."/>
            <person name="Floudas D."/>
            <person name="Copeland A."/>
            <person name="Barry K.W."/>
            <person name="Cichocki N."/>
            <person name="Veneault-Fourrey C."/>
            <person name="LaButti K."/>
            <person name="Lindquist E.A."/>
            <person name="Lipzen A."/>
            <person name="Lundell T."/>
            <person name="Morin E."/>
            <person name="Murat C."/>
            <person name="Sun H."/>
            <person name="Tunlid A."/>
            <person name="Henrissat B."/>
            <person name="Grigoriev I.V."/>
            <person name="Hibbett D.S."/>
            <person name="Martin F."/>
            <person name="Nordberg H.P."/>
            <person name="Cantor M.N."/>
            <person name="Hua S.X."/>
        </authorList>
    </citation>
    <scope>NUCLEOTIDE SEQUENCE [LARGE SCALE GENOMIC DNA]</scope>
    <source>
        <strain evidence="12 13">MUT 4182</strain>
    </source>
</reference>
<evidence type="ECO:0000259" key="11">
    <source>
        <dbReference type="PROSITE" id="PS51194"/>
    </source>
</evidence>
<organism evidence="12 13">
    <name type="scientific">Tulasnella calospora MUT 4182</name>
    <dbReference type="NCBI Taxonomy" id="1051891"/>
    <lineage>
        <taxon>Eukaryota</taxon>
        <taxon>Fungi</taxon>
        <taxon>Dikarya</taxon>
        <taxon>Basidiomycota</taxon>
        <taxon>Agaricomycotina</taxon>
        <taxon>Agaricomycetes</taxon>
        <taxon>Cantharellales</taxon>
        <taxon>Tulasnellaceae</taxon>
        <taxon>Tulasnella</taxon>
    </lineage>
</organism>
<dbReference type="InterPro" id="IPR027417">
    <property type="entry name" value="P-loop_NTPase"/>
</dbReference>
<keyword evidence="4" id="KW-0378">Hydrolase</keyword>
<evidence type="ECO:0000256" key="3">
    <source>
        <dbReference type="ARBA" id="ARBA00022741"/>
    </source>
</evidence>
<dbReference type="FunFam" id="3.40.50.300:FF:000957">
    <property type="entry name" value="ATP-dependent RNA helicase SUV3L, mitochondrial"/>
    <property type="match status" value="1"/>
</dbReference>
<evidence type="ECO:0000313" key="13">
    <source>
        <dbReference type="Proteomes" id="UP000054248"/>
    </source>
</evidence>
<dbReference type="Pfam" id="PF22527">
    <property type="entry name" value="DEXQc_Suv3"/>
    <property type="match status" value="1"/>
</dbReference>
<keyword evidence="3" id="KW-0547">Nucleotide-binding</keyword>
<evidence type="ECO:0000256" key="4">
    <source>
        <dbReference type="ARBA" id="ARBA00022801"/>
    </source>
</evidence>
<evidence type="ECO:0000256" key="5">
    <source>
        <dbReference type="ARBA" id="ARBA00022806"/>
    </source>
</evidence>
<dbReference type="GO" id="GO:0005524">
    <property type="term" value="F:ATP binding"/>
    <property type="evidence" value="ECO:0007669"/>
    <property type="project" value="UniProtKB-KW"/>
</dbReference>
<dbReference type="Gene3D" id="1.20.272.40">
    <property type="match status" value="1"/>
</dbReference>
<dbReference type="SUPFAM" id="SSF52540">
    <property type="entry name" value="P-loop containing nucleoside triphosphate hydrolases"/>
    <property type="match status" value="1"/>
</dbReference>
<keyword evidence="5" id="KW-0347">Helicase</keyword>
<dbReference type="OrthoDB" id="6692397at2759"/>
<keyword evidence="8" id="KW-0496">Mitochondrion</keyword>
<evidence type="ECO:0000256" key="7">
    <source>
        <dbReference type="ARBA" id="ARBA00022946"/>
    </source>
</evidence>
<feature type="domain" description="Helicase C-terminal" evidence="11">
    <location>
        <begin position="208"/>
        <end position="371"/>
    </location>
</feature>
<keyword evidence="6" id="KW-0067">ATP-binding</keyword>
<dbReference type="GO" id="GO:0045025">
    <property type="term" value="C:mitochondrial degradosome"/>
    <property type="evidence" value="ECO:0007669"/>
    <property type="project" value="TreeGrafter"/>
</dbReference>
<dbReference type="PROSITE" id="PS51194">
    <property type="entry name" value="HELICASE_CTER"/>
    <property type="match status" value="1"/>
</dbReference>
<dbReference type="InterPro" id="IPR050699">
    <property type="entry name" value="RNA-DNA_Helicase"/>
</dbReference>
<dbReference type="Pfam" id="PF12513">
    <property type="entry name" value="SUV3_C"/>
    <property type="match status" value="1"/>
</dbReference>
<keyword evidence="13" id="KW-1185">Reference proteome</keyword>
<gene>
    <name evidence="12" type="ORF">M407DRAFT_75480</name>
</gene>
<dbReference type="InterPro" id="IPR044774">
    <property type="entry name" value="Suv3_DEXQc"/>
</dbReference>
<comment type="catalytic activity">
    <reaction evidence="9">
        <text>ATP + H2O = ADP + phosphate + H(+)</text>
        <dbReference type="Rhea" id="RHEA:13065"/>
        <dbReference type="ChEBI" id="CHEBI:15377"/>
        <dbReference type="ChEBI" id="CHEBI:15378"/>
        <dbReference type="ChEBI" id="CHEBI:30616"/>
        <dbReference type="ChEBI" id="CHEBI:43474"/>
        <dbReference type="ChEBI" id="CHEBI:456216"/>
        <dbReference type="EC" id="3.6.4.13"/>
    </reaction>
</comment>
<feature type="region of interest" description="Disordered" evidence="10">
    <location>
        <begin position="581"/>
        <end position="614"/>
    </location>
</feature>
<dbReference type="Pfam" id="PF00271">
    <property type="entry name" value="Helicase_C"/>
    <property type="match status" value="1"/>
</dbReference>
<dbReference type="EMBL" id="KN823039">
    <property type="protein sequence ID" value="KIO25591.1"/>
    <property type="molecule type" value="Genomic_DNA"/>
</dbReference>
<evidence type="ECO:0000256" key="9">
    <source>
        <dbReference type="ARBA" id="ARBA00047984"/>
    </source>
</evidence>
<evidence type="ECO:0000313" key="12">
    <source>
        <dbReference type="EMBL" id="KIO25591.1"/>
    </source>
</evidence>
<dbReference type="Gene3D" id="1.20.58.1080">
    <property type="match status" value="1"/>
</dbReference>
<dbReference type="InterPro" id="IPR001650">
    <property type="entry name" value="Helicase_C-like"/>
</dbReference>
<evidence type="ECO:0000256" key="1">
    <source>
        <dbReference type="ARBA" id="ARBA00004173"/>
    </source>
</evidence>
<dbReference type="PANTHER" id="PTHR12131:SF1">
    <property type="entry name" value="ATP-DEPENDENT RNA HELICASE SUPV3L1, MITOCHONDRIAL-RELATED"/>
    <property type="match status" value="1"/>
</dbReference>
<reference evidence="13" key="2">
    <citation type="submission" date="2015-01" db="EMBL/GenBank/DDBJ databases">
        <title>Evolutionary Origins and Diversification of the Mycorrhizal Mutualists.</title>
        <authorList>
            <consortium name="DOE Joint Genome Institute"/>
            <consortium name="Mycorrhizal Genomics Consortium"/>
            <person name="Kohler A."/>
            <person name="Kuo A."/>
            <person name="Nagy L.G."/>
            <person name="Floudas D."/>
            <person name="Copeland A."/>
            <person name="Barry K.W."/>
            <person name="Cichocki N."/>
            <person name="Veneault-Fourrey C."/>
            <person name="LaButti K."/>
            <person name="Lindquist E.A."/>
            <person name="Lipzen A."/>
            <person name="Lundell T."/>
            <person name="Morin E."/>
            <person name="Murat C."/>
            <person name="Riley R."/>
            <person name="Ohm R."/>
            <person name="Sun H."/>
            <person name="Tunlid A."/>
            <person name="Henrissat B."/>
            <person name="Grigoriev I.V."/>
            <person name="Hibbett D.S."/>
            <person name="Martin F."/>
        </authorList>
    </citation>
    <scope>NUCLEOTIDE SEQUENCE [LARGE SCALE GENOMIC DNA]</scope>
    <source>
        <strain evidence="13">MUT 4182</strain>
    </source>
</reference>
<evidence type="ECO:0000256" key="10">
    <source>
        <dbReference type="SAM" id="MobiDB-lite"/>
    </source>
</evidence>
<dbReference type="Proteomes" id="UP000054248">
    <property type="component" value="Unassembled WGS sequence"/>
</dbReference>
<dbReference type="PANTHER" id="PTHR12131">
    <property type="entry name" value="ATP-DEPENDENT RNA AND DNA HELICASE"/>
    <property type="match status" value="1"/>
</dbReference>
<dbReference type="CDD" id="cd17913">
    <property type="entry name" value="DEXQc_Suv3"/>
    <property type="match status" value="1"/>
</dbReference>
<dbReference type="GO" id="GO:0003724">
    <property type="term" value="F:RNA helicase activity"/>
    <property type="evidence" value="ECO:0007669"/>
    <property type="project" value="UniProtKB-EC"/>
</dbReference>
<dbReference type="HOGENOM" id="CLU_010647_0_0_1"/>
<evidence type="ECO:0000256" key="6">
    <source>
        <dbReference type="ARBA" id="ARBA00022840"/>
    </source>
</evidence>
<evidence type="ECO:0000256" key="8">
    <source>
        <dbReference type="ARBA" id="ARBA00023128"/>
    </source>
</evidence>
<dbReference type="SMART" id="SM00490">
    <property type="entry name" value="HELICc"/>
    <property type="match status" value="1"/>
</dbReference>
<protein>
    <recommendedName>
        <fullName evidence="2">RNA helicase</fullName>
        <ecNumber evidence="2">3.6.4.13</ecNumber>
    </recommendedName>
</protein>
<evidence type="ECO:0000256" key="2">
    <source>
        <dbReference type="ARBA" id="ARBA00012552"/>
    </source>
</evidence>
<dbReference type="GO" id="GO:0016787">
    <property type="term" value="F:hydrolase activity"/>
    <property type="evidence" value="ECO:0007669"/>
    <property type="project" value="UniProtKB-KW"/>
</dbReference>
<dbReference type="FunFam" id="3.40.50.300:FF:000269">
    <property type="entry name" value="ATP-dependent RNA helicase SUPV3L1, mitochondrial"/>
    <property type="match status" value="1"/>
</dbReference>
<dbReference type="InterPro" id="IPR022192">
    <property type="entry name" value="SUV3_C"/>
</dbReference>
<dbReference type="CDD" id="cd18805">
    <property type="entry name" value="SF2_C_suv3"/>
    <property type="match status" value="1"/>
</dbReference>
<accession>A0A0C3QGQ7</accession>